<sequence>MGLLVLSTKRTKVGPRKRYIKERRIYQQYMDDRDKQAQQEQKNFRNRLHEAASTSNVRERLRRRQDRVKQGSPPPQPPLYCPHWHKARPEPQKAWTKIGTERLGAYEDGHVSRLERYEGRLRDPTSKEARQKAARETRYSSRATTLCGAPVSPEAELVDMFDRLWELKRLYEQQDELSEEGAGARQEQLEENRAEMHQDEDSSTEGSMSWPRSIGTGAPKGKNLVRSSCSADSMARRNQLPGWA</sequence>
<protein>
    <submittedName>
        <fullName evidence="2">Uncharacterized protein</fullName>
    </submittedName>
</protein>
<gene>
    <name evidence="2" type="ORF">SLS63_001028</name>
</gene>
<feature type="compositionally biased region" description="Basic and acidic residues" evidence="1">
    <location>
        <begin position="120"/>
        <end position="139"/>
    </location>
</feature>
<evidence type="ECO:0000256" key="1">
    <source>
        <dbReference type="SAM" id="MobiDB-lite"/>
    </source>
</evidence>
<evidence type="ECO:0000313" key="2">
    <source>
        <dbReference type="EMBL" id="KAK7741473.1"/>
    </source>
</evidence>
<proteinExistence type="predicted"/>
<feature type="region of interest" description="Disordered" evidence="1">
    <location>
        <begin position="120"/>
        <end position="142"/>
    </location>
</feature>
<feature type="compositionally biased region" description="Basic and acidic residues" evidence="1">
    <location>
        <begin position="187"/>
        <end position="200"/>
    </location>
</feature>
<organism evidence="2 3">
    <name type="scientific">Diaporthe eres</name>
    <name type="common">Phomopsis oblonga</name>
    <dbReference type="NCBI Taxonomy" id="83184"/>
    <lineage>
        <taxon>Eukaryota</taxon>
        <taxon>Fungi</taxon>
        <taxon>Dikarya</taxon>
        <taxon>Ascomycota</taxon>
        <taxon>Pezizomycotina</taxon>
        <taxon>Sordariomycetes</taxon>
        <taxon>Sordariomycetidae</taxon>
        <taxon>Diaporthales</taxon>
        <taxon>Diaporthaceae</taxon>
        <taxon>Diaporthe</taxon>
        <taxon>Diaporthe eres species complex</taxon>
    </lineage>
</organism>
<accession>A0ABR1PPJ3</accession>
<dbReference type="EMBL" id="JAKNSF020000002">
    <property type="protein sequence ID" value="KAK7741473.1"/>
    <property type="molecule type" value="Genomic_DNA"/>
</dbReference>
<feature type="region of interest" description="Disordered" evidence="1">
    <location>
        <begin position="30"/>
        <end position="86"/>
    </location>
</feature>
<reference evidence="2 3" key="1">
    <citation type="submission" date="2024-02" db="EMBL/GenBank/DDBJ databases">
        <title>De novo assembly and annotation of 12 fungi associated with fruit tree decline syndrome in Ontario, Canada.</title>
        <authorList>
            <person name="Sulman M."/>
            <person name="Ellouze W."/>
            <person name="Ilyukhin E."/>
        </authorList>
    </citation>
    <scope>NUCLEOTIDE SEQUENCE [LARGE SCALE GENOMIC DNA]</scope>
    <source>
        <strain evidence="2 3">M169</strain>
    </source>
</reference>
<evidence type="ECO:0000313" key="3">
    <source>
        <dbReference type="Proteomes" id="UP001430848"/>
    </source>
</evidence>
<keyword evidence="3" id="KW-1185">Reference proteome</keyword>
<name>A0ABR1PPJ3_DIAER</name>
<feature type="region of interest" description="Disordered" evidence="1">
    <location>
        <begin position="175"/>
        <end position="244"/>
    </location>
</feature>
<dbReference type="Proteomes" id="UP001430848">
    <property type="component" value="Unassembled WGS sequence"/>
</dbReference>
<comment type="caution">
    <text evidence="2">The sequence shown here is derived from an EMBL/GenBank/DDBJ whole genome shotgun (WGS) entry which is preliminary data.</text>
</comment>